<name>A0A2P2D7U3_9LEPT</name>
<keyword evidence="3" id="KW-1185">Reference proteome</keyword>
<reference evidence="2 3" key="1">
    <citation type="submission" date="2018-02" db="EMBL/GenBank/DDBJ databases">
        <title>Novel Leptospira species isolated from soil and water in Japan.</title>
        <authorList>
            <person name="Nakao R."/>
            <person name="Masuzawa T."/>
        </authorList>
    </citation>
    <scope>NUCLEOTIDE SEQUENCE [LARGE SCALE GENOMIC DNA]</scope>
    <source>
        <strain evidence="2 3">E8</strain>
    </source>
</reference>
<dbReference type="AlphaFoldDB" id="A0A2P2D7U3"/>
<proteinExistence type="predicted"/>
<dbReference type="EMBL" id="BFAY01000013">
    <property type="protein sequence ID" value="GBF40651.1"/>
    <property type="molecule type" value="Genomic_DNA"/>
</dbReference>
<evidence type="ECO:0000313" key="3">
    <source>
        <dbReference type="Proteomes" id="UP000245076"/>
    </source>
</evidence>
<sequence>MAIQTPTENWFKFPNHIADNLTDYTTFEITILVLMLRRTVGMLGLTKTPDQRFSQSFIVKNTGISDSQVYRSKKSLIAKGAIKEDGTAADGSKLYSVVWDIPVDTPLCPPEVSPSSHQSNPPLSGRATDKDISLKKGEEKTLDASASSAALGFMHPINPLGDGGNAKCNNCGYIEPIKHGTSWCYPPKCPKCNVTPEITRLPEKAQMNHDVKLSGSKEAIEQLKAALPKQEKIPYKEISDYFLKKHREFRKVKDDKYMPKWGAKETLAVKRLWTILEERTTFSKPTTTLEKQIVIQKFMNLMVDRFISYLKKGKGQYAETTPILPSQLTTAVLDRLFVMSDIMDSAPKLEIKQYENKGIAIGPMPEGW</sequence>
<accession>A0A2P2D7U3</accession>
<evidence type="ECO:0008006" key="4">
    <source>
        <dbReference type="Google" id="ProtNLM"/>
    </source>
</evidence>
<evidence type="ECO:0000256" key="1">
    <source>
        <dbReference type="SAM" id="MobiDB-lite"/>
    </source>
</evidence>
<dbReference type="InterPro" id="IPR036388">
    <property type="entry name" value="WH-like_DNA-bd_sf"/>
</dbReference>
<evidence type="ECO:0000313" key="2">
    <source>
        <dbReference type="EMBL" id="GBF40651.1"/>
    </source>
</evidence>
<organism evidence="2 3">
    <name type="scientific">Leptospira johnsonii</name>
    <dbReference type="NCBI Taxonomy" id="1917820"/>
    <lineage>
        <taxon>Bacteria</taxon>
        <taxon>Pseudomonadati</taxon>
        <taxon>Spirochaetota</taxon>
        <taxon>Spirochaetia</taxon>
        <taxon>Leptospirales</taxon>
        <taxon>Leptospiraceae</taxon>
        <taxon>Leptospira</taxon>
    </lineage>
</organism>
<comment type="caution">
    <text evidence="2">The sequence shown here is derived from an EMBL/GenBank/DDBJ whole genome shotgun (WGS) entry which is preliminary data.</text>
</comment>
<dbReference type="Proteomes" id="UP000245076">
    <property type="component" value="Unassembled WGS sequence"/>
</dbReference>
<dbReference type="OrthoDB" id="10020355at2"/>
<feature type="region of interest" description="Disordered" evidence="1">
    <location>
        <begin position="109"/>
        <end position="134"/>
    </location>
</feature>
<protein>
    <recommendedName>
        <fullName evidence="4">Bacteriophage lambda Replication protein O N-terminal domain-containing protein</fullName>
    </recommendedName>
</protein>
<dbReference type="Gene3D" id="1.10.10.10">
    <property type="entry name" value="Winged helix-like DNA-binding domain superfamily/Winged helix DNA-binding domain"/>
    <property type="match status" value="1"/>
</dbReference>
<gene>
    <name evidence="2" type="ORF">LPTSP1_36690</name>
</gene>
<feature type="compositionally biased region" description="Polar residues" evidence="1">
    <location>
        <begin position="113"/>
        <end position="122"/>
    </location>
</feature>